<feature type="transmembrane region" description="Helical" evidence="1">
    <location>
        <begin position="136"/>
        <end position="154"/>
    </location>
</feature>
<dbReference type="Proteomes" id="UP001551176">
    <property type="component" value="Unassembled WGS sequence"/>
</dbReference>
<sequence length="175" mass="18562">MTHSPLATAARFAGLIFVGIFSGFLVAVLVLETSLRDYDGRVYAQVRQVELDSLDTLASATLIPAILATVLLIVAVRRSRGPALWLPVAALALMLVVLVVTLTINLPINGDQNDWDVTAPPSDWAEVRDDWQSAHVVRVVAAVGAFALLLVAAVRRPAAAAAPPRPADPVSAGRR</sequence>
<feature type="transmembrane region" description="Helical" evidence="1">
    <location>
        <begin position="57"/>
        <end position="76"/>
    </location>
</feature>
<accession>A0ABV3C0L6</accession>
<dbReference type="EMBL" id="JBEYXV010000024">
    <property type="protein sequence ID" value="MEU6826127.1"/>
    <property type="molecule type" value="Genomic_DNA"/>
</dbReference>
<gene>
    <name evidence="2" type="ORF">ABZ921_36410</name>
</gene>
<dbReference type="RefSeq" id="WP_359357105.1">
    <property type="nucleotide sequence ID" value="NZ_JBEYXV010000024.1"/>
</dbReference>
<evidence type="ECO:0000313" key="3">
    <source>
        <dbReference type="Proteomes" id="UP001551176"/>
    </source>
</evidence>
<keyword evidence="1" id="KW-0812">Transmembrane</keyword>
<comment type="caution">
    <text evidence="2">The sequence shown here is derived from an EMBL/GenBank/DDBJ whole genome shotgun (WGS) entry which is preliminary data.</text>
</comment>
<evidence type="ECO:0000313" key="2">
    <source>
        <dbReference type="EMBL" id="MEU6826127.1"/>
    </source>
</evidence>
<proteinExistence type="predicted"/>
<evidence type="ECO:0000256" key="1">
    <source>
        <dbReference type="SAM" id="Phobius"/>
    </source>
</evidence>
<keyword evidence="3" id="KW-1185">Reference proteome</keyword>
<feature type="transmembrane region" description="Helical" evidence="1">
    <location>
        <begin position="83"/>
        <end position="108"/>
    </location>
</feature>
<organism evidence="2 3">
    <name type="scientific">Streptomyces atriruber</name>
    <dbReference type="NCBI Taxonomy" id="545121"/>
    <lineage>
        <taxon>Bacteria</taxon>
        <taxon>Bacillati</taxon>
        <taxon>Actinomycetota</taxon>
        <taxon>Actinomycetes</taxon>
        <taxon>Kitasatosporales</taxon>
        <taxon>Streptomycetaceae</taxon>
        <taxon>Streptomyces</taxon>
    </lineage>
</organism>
<dbReference type="InterPro" id="IPR013901">
    <property type="entry name" value="Anthrone_oxy"/>
</dbReference>
<keyword evidence="1" id="KW-0472">Membrane</keyword>
<name>A0ABV3C0L6_9ACTN</name>
<dbReference type="Pfam" id="PF08592">
    <property type="entry name" value="Anthrone_oxy"/>
    <property type="match status" value="1"/>
</dbReference>
<feature type="transmembrane region" description="Helical" evidence="1">
    <location>
        <begin position="12"/>
        <end position="31"/>
    </location>
</feature>
<protein>
    <submittedName>
        <fullName evidence="2">Anthrone oxygenase family protein</fullName>
    </submittedName>
</protein>
<reference evidence="2 3" key="1">
    <citation type="submission" date="2024-06" db="EMBL/GenBank/DDBJ databases">
        <title>The Natural Products Discovery Center: Release of the First 8490 Sequenced Strains for Exploring Actinobacteria Biosynthetic Diversity.</title>
        <authorList>
            <person name="Kalkreuter E."/>
            <person name="Kautsar S.A."/>
            <person name="Yang D."/>
            <person name="Bader C.D."/>
            <person name="Teijaro C.N."/>
            <person name="Fluegel L."/>
            <person name="Davis C.M."/>
            <person name="Simpson J.R."/>
            <person name="Lauterbach L."/>
            <person name="Steele A.D."/>
            <person name="Gui C."/>
            <person name="Meng S."/>
            <person name="Li G."/>
            <person name="Viehrig K."/>
            <person name="Ye F."/>
            <person name="Su P."/>
            <person name="Kiefer A.F."/>
            <person name="Nichols A."/>
            <person name="Cepeda A.J."/>
            <person name="Yan W."/>
            <person name="Fan B."/>
            <person name="Jiang Y."/>
            <person name="Adhikari A."/>
            <person name="Zheng C.-J."/>
            <person name="Schuster L."/>
            <person name="Cowan T.M."/>
            <person name="Smanski M.J."/>
            <person name="Chevrette M.G."/>
            <person name="De Carvalho L.P.S."/>
            <person name="Shen B."/>
        </authorList>
    </citation>
    <scope>NUCLEOTIDE SEQUENCE [LARGE SCALE GENOMIC DNA]</scope>
    <source>
        <strain evidence="2 3">NPDC046838</strain>
    </source>
</reference>
<keyword evidence="1" id="KW-1133">Transmembrane helix</keyword>